<dbReference type="PRINTS" id="PR01407">
    <property type="entry name" value="BUTYPHLNCDUF"/>
</dbReference>
<dbReference type="Gene3D" id="2.60.120.920">
    <property type="match status" value="1"/>
</dbReference>
<dbReference type="PANTHER" id="PTHR24103">
    <property type="entry name" value="E3 UBIQUITIN-PROTEIN LIGASE TRIM"/>
    <property type="match status" value="1"/>
</dbReference>
<dbReference type="CDD" id="cd12888">
    <property type="entry name" value="SPRY_PRY_TRIM7_like"/>
    <property type="match status" value="1"/>
</dbReference>
<evidence type="ECO:0000256" key="4">
    <source>
        <dbReference type="PROSITE-ProRule" id="PRU00024"/>
    </source>
</evidence>
<reference evidence="10" key="2">
    <citation type="submission" date="2025-09" db="UniProtKB">
        <authorList>
            <consortium name="Ensembl"/>
        </authorList>
    </citation>
    <scope>IDENTIFICATION</scope>
</reference>
<dbReference type="Pfam" id="PF15227">
    <property type="entry name" value="zf-C3HC4_4"/>
    <property type="match status" value="1"/>
</dbReference>
<dbReference type="SMART" id="SM00589">
    <property type="entry name" value="PRY"/>
    <property type="match status" value="1"/>
</dbReference>
<evidence type="ECO:0000259" key="9">
    <source>
        <dbReference type="PROSITE" id="PS50188"/>
    </source>
</evidence>
<sequence length="464" mass="52046">MAERGPAGQLRAEASCPLCLGLFQDPVSIHCGHNFCRGCIERCWESSRESFPCPRCRETAPEPNLRPNRELAGIIRIAQRLSLRGTPGAGEPLCRRHGQALKLFCEEEQTPVCRVCRESREHRLHAAVPIEEAAQEHKERFQAHAQILKDRREKLLGLKAAEEGKSLDLLERVDAERGKVRARVKELQQLLEGQERLLLGRLAKLDREIVRRQEENISRLSEQISSLGQQIQQLEEKCGQPPWELLQDSGDILSRLEKQSAPEAVETPPEQAEEPTEPPQENVTLKEMLKKLQVSLTLDPDTAHPRLALSEDGKRVRWEDTRRTVPDHPKRFDSSRCVLGREGFGSGRHYWEVRVGGGAAWALGVAKESVRRKGRISVKPELGIWAVGQCGSQCQALTSPTVPISLPEAPEVVGVYLDYEAGRVAFFDSRREIPMFAYPATSFGGERVLPLLCLGRGCQFTLLP</sequence>
<keyword evidence="3" id="KW-0862">Zinc</keyword>
<dbReference type="InterPro" id="IPR006574">
    <property type="entry name" value="PRY"/>
</dbReference>
<name>A0A8C3RFB1_9PASS</name>
<dbReference type="InterPro" id="IPR001870">
    <property type="entry name" value="B30.2/SPRY"/>
</dbReference>
<evidence type="ECO:0000259" key="8">
    <source>
        <dbReference type="PROSITE" id="PS50119"/>
    </source>
</evidence>
<dbReference type="Gene3D" id="3.30.160.60">
    <property type="entry name" value="Classic Zinc Finger"/>
    <property type="match status" value="1"/>
</dbReference>
<evidence type="ECO:0000259" key="7">
    <source>
        <dbReference type="PROSITE" id="PS50089"/>
    </source>
</evidence>
<keyword evidence="2 4" id="KW-0863">Zinc-finger</keyword>
<dbReference type="InterPro" id="IPR000315">
    <property type="entry name" value="Znf_B-box"/>
</dbReference>
<dbReference type="InterPro" id="IPR003877">
    <property type="entry name" value="SPRY_dom"/>
</dbReference>
<dbReference type="SUPFAM" id="SSF49899">
    <property type="entry name" value="Concanavalin A-like lectins/glucanases"/>
    <property type="match status" value="1"/>
</dbReference>
<reference evidence="10" key="1">
    <citation type="submission" date="2025-08" db="UniProtKB">
        <authorList>
            <consortium name="Ensembl"/>
        </authorList>
    </citation>
    <scope>IDENTIFICATION</scope>
</reference>
<dbReference type="PROSITE" id="PS00518">
    <property type="entry name" value="ZF_RING_1"/>
    <property type="match status" value="1"/>
</dbReference>
<dbReference type="InterPro" id="IPR017907">
    <property type="entry name" value="Znf_RING_CS"/>
</dbReference>
<feature type="coiled-coil region" evidence="5">
    <location>
        <begin position="170"/>
        <end position="237"/>
    </location>
</feature>
<dbReference type="InterPro" id="IPR013083">
    <property type="entry name" value="Znf_RING/FYVE/PHD"/>
</dbReference>
<organism evidence="10 11">
    <name type="scientific">Cyanoderma ruficeps</name>
    <name type="common">rufous-capped babbler</name>
    <dbReference type="NCBI Taxonomy" id="181631"/>
    <lineage>
        <taxon>Eukaryota</taxon>
        <taxon>Metazoa</taxon>
        <taxon>Chordata</taxon>
        <taxon>Craniata</taxon>
        <taxon>Vertebrata</taxon>
        <taxon>Euteleostomi</taxon>
        <taxon>Archelosauria</taxon>
        <taxon>Archosauria</taxon>
        <taxon>Dinosauria</taxon>
        <taxon>Saurischia</taxon>
        <taxon>Theropoda</taxon>
        <taxon>Coelurosauria</taxon>
        <taxon>Aves</taxon>
        <taxon>Neognathae</taxon>
        <taxon>Neoaves</taxon>
        <taxon>Telluraves</taxon>
        <taxon>Australaves</taxon>
        <taxon>Passeriformes</taxon>
        <taxon>Sylvioidea</taxon>
        <taxon>Timaliidae</taxon>
        <taxon>Cyanoderma</taxon>
    </lineage>
</organism>
<feature type="domain" description="B box-type" evidence="8">
    <location>
        <begin position="89"/>
        <end position="130"/>
    </location>
</feature>
<protein>
    <submittedName>
        <fullName evidence="10">Uncharacterized protein</fullName>
    </submittedName>
</protein>
<evidence type="ECO:0000256" key="2">
    <source>
        <dbReference type="ARBA" id="ARBA00022771"/>
    </source>
</evidence>
<dbReference type="PROSITE" id="PS50089">
    <property type="entry name" value="ZF_RING_2"/>
    <property type="match status" value="1"/>
</dbReference>
<feature type="domain" description="B30.2/SPRY" evidence="9">
    <location>
        <begin position="276"/>
        <end position="464"/>
    </location>
</feature>
<evidence type="ECO:0000256" key="1">
    <source>
        <dbReference type="ARBA" id="ARBA00022723"/>
    </source>
</evidence>
<dbReference type="AlphaFoldDB" id="A0A8C3RFB1"/>
<dbReference type="Pfam" id="PF00622">
    <property type="entry name" value="SPRY"/>
    <property type="match status" value="1"/>
</dbReference>
<dbReference type="Pfam" id="PF13765">
    <property type="entry name" value="PRY"/>
    <property type="match status" value="1"/>
</dbReference>
<dbReference type="Proteomes" id="UP000694396">
    <property type="component" value="Unplaced"/>
</dbReference>
<dbReference type="GO" id="GO:0008270">
    <property type="term" value="F:zinc ion binding"/>
    <property type="evidence" value="ECO:0007669"/>
    <property type="project" value="UniProtKB-KW"/>
</dbReference>
<dbReference type="SMART" id="SM00449">
    <property type="entry name" value="SPRY"/>
    <property type="match status" value="1"/>
</dbReference>
<dbReference type="PROSITE" id="PS50188">
    <property type="entry name" value="B302_SPRY"/>
    <property type="match status" value="1"/>
</dbReference>
<feature type="domain" description="RING-type" evidence="7">
    <location>
        <begin position="16"/>
        <end position="57"/>
    </location>
</feature>
<feature type="region of interest" description="Disordered" evidence="6">
    <location>
        <begin position="259"/>
        <end position="281"/>
    </location>
</feature>
<dbReference type="InterPro" id="IPR001841">
    <property type="entry name" value="Znf_RING"/>
</dbReference>
<dbReference type="SUPFAM" id="SSF57850">
    <property type="entry name" value="RING/U-box"/>
    <property type="match status" value="1"/>
</dbReference>
<dbReference type="CDD" id="cd16594">
    <property type="entry name" value="RING-HC_TRIM7-like_C-IV"/>
    <property type="match status" value="1"/>
</dbReference>
<dbReference type="SMART" id="SM00336">
    <property type="entry name" value="BBOX"/>
    <property type="match status" value="1"/>
</dbReference>
<dbReference type="FunFam" id="2.60.120.920:FF:000004">
    <property type="entry name" value="Butyrophilin subfamily 1 member A1"/>
    <property type="match status" value="1"/>
</dbReference>
<dbReference type="InterPro" id="IPR043136">
    <property type="entry name" value="B30.2/SPRY_sf"/>
</dbReference>
<dbReference type="PROSITE" id="PS50119">
    <property type="entry name" value="ZF_BBOX"/>
    <property type="match status" value="1"/>
</dbReference>
<evidence type="ECO:0000256" key="6">
    <source>
        <dbReference type="SAM" id="MobiDB-lite"/>
    </source>
</evidence>
<dbReference type="InterPro" id="IPR013320">
    <property type="entry name" value="ConA-like_dom_sf"/>
</dbReference>
<dbReference type="InterPro" id="IPR003879">
    <property type="entry name" value="Butyrophylin_SPRY"/>
</dbReference>
<evidence type="ECO:0000313" key="10">
    <source>
        <dbReference type="Ensembl" id="ENSCRFP00000020637.1"/>
    </source>
</evidence>
<keyword evidence="11" id="KW-1185">Reference proteome</keyword>
<dbReference type="Ensembl" id="ENSCRFT00000021332.1">
    <property type="protein sequence ID" value="ENSCRFP00000020637.1"/>
    <property type="gene ID" value="ENSCRFG00000015373.1"/>
</dbReference>
<evidence type="ECO:0000256" key="3">
    <source>
        <dbReference type="ARBA" id="ARBA00022833"/>
    </source>
</evidence>
<dbReference type="CDD" id="cd19762">
    <property type="entry name" value="Bbox2_TRIM7-like"/>
    <property type="match status" value="1"/>
</dbReference>
<dbReference type="InterPro" id="IPR050143">
    <property type="entry name" value="TRIM/RBCC"/>
</dbReference>
<dbReference type="Gene3D" id="3.30.40.10">
    <property type="entry name" value="Zinc/RING finger domain, C3HC4 (zinc finger)"/>
    <property type="match status" value="1"/>
</dbReference>
<accession>A0A8C3RFB1</accession>
<dbReference type="SUPFAM" id="SSF57845">
    <property type="entry name" value="B-box zinc-binding domain"/>
    <property type="match status" value="1"/>
</dbReference>
<evidence type="ECO:0000256" key="5">
    <source>
        <dbReference type="SAM" id="Coils"/>
    </source>
</evidence>
<proteinExistence type="predicted"/>
<evidence type="ECO:0000313" key="11">
    <source>
        <dbReference type="Proteomes" id="UP000694396"/>
    </source>
</evidence>
<dbReference type="SMART" id="SM00184">
    <property type="entry name" value="RING"/>
    <property type="match status" value="1"/>
</dbReference>
<keyword evidence="1" id="KW-0479">Metal-binding</keyword>
<dbReference type="Pfam" id="PF00643">
    <property type="entry name" value="zf-B_box"/>
    <property type="match status" value="1"/>
</dbReference>
<keyword evidence="5" id="KW-0175">Coiled coil</keyword>